<feature type="transmembrane region" description="Helical" evidence="1">
    <location>
        <begin position="116"/>
        <end position="134"/>
    </location>
</feature>
<keyword evidence="3" id="KW-1185">Reference proteome</keyword>
<evidence type="ECO:0000256" key="1">
    <source>
        <dbReference type="SAM" id="Phobius"/>
    </source>
</evidence>
<accession>A0A266QBR9</accession>
<dbReference type="RefSeq" id="WP_094984767.1">
    <property type="nucleotide sequence ID" value="NZ_NHNI01000001.1"/>
</dbReference>
<comment type="caution">
    <text evidence="2">The sequence shown here is derived from an EMBL/GenBank/DDBJ whole genome shotgun (WGS) entry which is preliminary data.</text>
</comment>
<evidence type="ECO:0000313" key="2">
    <source>
        <dbReference type="EMBL" id="OZY87333.1"/>
    </source>
</evidence>
<sequence length="140" mass="14398">MASNNSSMTFSIGAYALLGVLFGLAAMLSMNASAAYADCSSPSSSGVAHDCLTLHLQPQLAGLSGSEVRHDLTLAAANSVVAVLTPQAHSLAAPSAQSAGFYVNQSRSTDQHLSETLPLLLLLVGLVAVFLIRAKSLNNK</sequence>
<protein>
    <submittedName>
        <fullName evidence="2">Uncharacterized protein</fullName>
    </submittedName>
</protein>
<dbReference type="EMBL" id="NHNI01000001">
    <property type="protein sequence ID" value="OZY87333.1"/>
    <property type="molecule type" value="Genomic_DNA"/>
</dbReference>
<keyword evidence="1" id="KW-1133">Transmembrane helix</keyword>
<name>A0A266QBR9_9GAMM</name>
<gene>
    <name evidence="2" type="ORF">CBP51_10240</name>
</gene>
<proteinExistence type="predicted"/>
<evidence type="ECO:0000313" key="3">
    <source>
        <dbReference type="Proteomes" id="UP000216101"/>
    </source>
</evidence>
<dbReference type="Proteomes" id="UP000216101">
    <property type="component" value="Unassembled WGS sequence"/>
</dbReference>
<reference evidence="3" key="1">
    <citation type="submission" date="2017-05" db="EMBL/GenBank/DDBJ databases">
        <authorList>
            <person name="Barney B.M."/>
        </authorList>
    </citation>
    <scope>NUCLEOTIDE SEQUENCE [LARGE SCALE GENOMIC DNA]</scope>
    <source>
        <strain evidence="3">PSBB022</strain>
    </source>
</reference>
<keyword evidence="1" id="KW-0472">Membrane</keyword>
<organism evidence="2 3">
    <name type="scientific">Cellvibrio mixtus</name>
    <dbReference type="NCBI Taxonomy" id="39650"/>
    <lineage>
        <taxon>Bacteria</taxon>
        <taxon>Pseudomonadati</taxon>
        <taxon>Pseudomonadota</taxon>
        <taxon>Gammaproteobacteria</taxon>
        <taxon>Cellvibrionales</taxon>
        <taxon>Cellvibrionaceae</taxon>
        <taxon>Cellvibrio</taxon>
    </lineage>
</organism>
<keyword evidence="1" id="KW-0812">Transmembrane</keyword>
<dbReference type="AlphaFoldDB" id="A0A266QBR9"/>